<feature type="transmembrane region" description="Helical" evidence="8">
    <location>
        <begin position="309"/>
        <end position="334"/>
    </location>
</feature>
<dbReference type="NCBIfam" id="TIGR00710">
    <property type="entry name" value="efflux_Bcr_CflA"/>
    <property type="match status" value="1"/>
</dbReference>
<keyword evidence="5 8" id="KW-0812">Transmembrane</keyword>
<evidence type="ECO:0000259" key="9">
    <source>
        <dbReference type="PROSITE" id="PS50850"/>
    </source>
</evidence>
<dbReference type="Proteomes" id="UP001319861">
    <property type="component" value="Chromosome"/>
</dbReference>
<comment type="subcellular location">
    <subcellularLocation>
        <location evidence="1">Cell membrane</location>
        <topology evidence="1">Multi-pass membrane protein</topology>
    </subcellularLocation>
</comment>
<dbReference type="InterPro" id="IPR011701">
    <property type="entry name" value="MFS"/>
</dbReference>
<evidence type="ECO:0000256" key="3">
    <source>
        <dbReference type="ARBA" id="ARBA00022448"/>
    </source>
</evidence>
<feature type="transmembrane region" description="Helical" evidence="8">
    <location>
        <begin position="107"/>
        <end position="128"/>
    </location>
</feature>
<feature type="transmembrane region" description="Helical" evidence="8">
    <location>
        <begin position="251"/>
        <end position="271"/>
    </location>
</feature>
<evidence type="ECO:0000256" key="2">
    <source>
        <dbReference type="ARBA" id="ARBA00006236"/>
    </source>
</evidence>
<reference evidence="10 11" key="1">
    <citation type="journal article" date="2021" name="J. Biosci. Bioeng.">
        <title>Identification and characterization of a chc gene cluster responsible for the aromatization pathway of cyclohexanecarboxylate degradation in Sinomonas cyclohexanicum ATCC 51369.</title>
        <authorList>
            <person name="Yamamoto T."/>
            <person name="Hasegawa Y."/>
            <person name="Lau P.C.K."/>
            <person name="Iwaki H."/>
        </authorList>
    </citation>
    <scope>NUCLEOTIDE SEQUENCE [LARGE SCALE GENOMIC DNA]</scope>
    <source>
        <strain evidence="10 11">ATCC 51369</strain>
    </source>
</reference>
<keyword evidence="7 8" id="KW-0472">Membrane</keyword>
<keyword evidence="11" id="KW-1185">Reference proteome</keyword>
<keyword evidence="3" id="KW-0813">Transport</keyword>
<feature type="transmembrane region" description="Helical" evidence="8">
    <location>
        <begin position="12"/>
        <end position="31"/>
    </location>
</feature>
<protein>
    <submittedName>
        <fullName evidence="10">Bcr/CflA family drug resistance efflux transporter</fullName>
    </submittedName>
</protein>
<dbReference type="PANTHER" id="PTHR23502">
    <property type="entry name" value="MAJOR FACILITATOR SUPERFAMILY"/>
    <property type="match status" value="1"/>
</dbReference>
<keyword evidence="4" id="KW-1003">Cell membrane</keyword>
<dbReference type="Gene3D" id="1.20.1720.10">
    <property type="entry name" value="Multidrug resistance protein D"/>
    <property type="match status" value="1"/>
</dbReference>
<dbReference type="CDD" id="cd17320">
    <property type="entry name" value="MFS_MdfA_MDR_like"/>
    <property type="match status" value="1"/>
</dbReference>
<dbReference type="SUPFAM" id="SSF103473">
    <property type="entry name" value="MFS general substrate transporter"/>
    <property type="match status" value="1"/>
</dbReference>
<dbReference type="RefSeq" id="WP_229230505.1">
    <property type="nucleotide sequence ID" value="NZ_AP024525.1"/>
</dbReference>
<evidence type="ECO:0000313" key="11">
    <source>
        <dbReference type="Proteomes" id="UP001319861"/>
    </source>
</evidence>
<evidence type="ECO:0000256" key="7">
    <source>
        <dbReference type="ARBA" id="ARBA00023136"/>
    </source>
</evidence>
<proteinExistence type="inferred from homology"/>
<evidence type="ECO:0000256" key="8">
    <source>
        <dbReference type="SAM" id="Phobius"/>
    </source>
</evidence>
<feature type="transmembrane region" description="Helical" evidence="8">
    <location>
        <begin position="140"/>
        <end position="159"/>
    </location>
</feature>
<gene>
    <name evidence="10" type="ORF">SCMU_36830</name>
</gene>
<dbReference type="InterPro" id="IPR036259">
    <property type="entry name" value="MFS_trans_sf"/>
</dbReference>
<comment type="similarity">
    <text evidence="2">Belongs to the major facilitator superfamily. Bcr/CmlA family.</text>
</comment>
<evidence type="ECO:0000256" key="5">
    <source>
        <dbReference type="ARBA" id="ARBA00022692"/>
    </source>
</evidence>
<dbReference type="Pfam" id="PF07690">
    <property type="entry name" value="MFS_1"/>
    <property type="match status" value="1"/>
</dbReference>
<feature type="transmembrane region" description="Helical" evidence="8">
    <location>
        <begin position="171"/>
        <end position="190"/>
    </location>
</feature>
<dbReference type="EMBL" id="AP024525">
    <property type="protein sequence ID" value="BCT77841.1"/>
    <property type="molecule type" value="Genomic_DNA"/>
</dbReference>
<feature type="transmembrane region" description="Helical" evidence="8">
    <location>
        <begin position="82"/>
        <end position="101"/>
    </location>
</feature>
<evidence type="ECO:0000256" key="4">
    <source>
        <dbReference type="ARBA" id="ARBA00022475"/>
    </source>
</evidence>
<feature type="transmembrane region" description="Helical" evidence="8">
    <location>
        <begin position="51"/>
        <end position="70"/>
    </location>
</feature>
<feature type="domain" description="Major facilitator superfamily (MFS) profile" evidence="9">
    <location>
        <begin position="16"/>
        <end position="397"/>
    </location>
</feature>
<sequence>MPLRPLNGHGGVRAPWLLVLSFLSMTAPLATDLYLPSFPRVQQEFAATASGVQLTLTGFLLGMAAGQLAFGSISDKFGRMKPLLVGNAGAILASVVAALAPNLEVLIGARLVQGICGAAGIVIARAIIVDLTHGSETPRTLSLLMTVNGVAPAVAPSIGALLEDPIGWRGIMWTLAALFALMMLSVSFVVRETLPPEKRGGHGIVGGFAQLFKVPRYLGYAALFATAFAAMMSYIPASPFVYQVVMGLPPIAYGALFGLNAAGLIIAGYISSRLVRRIPPERIVGVAAPLLLVFCLLTLVLALAPGPRWVLAVPIWCAVTSVGFIMGNASALALGAVRHVSGSGSALLGAAQFVFGAIVSPLSGLAGEHTAVPMAVVMTVAAGVAAALALALRSRRPAQVA</sequence>
<accession>A0ABN6FLX0</accession>
<dbReference type="PROSITE" id="PS50850">
    <property type="entry name" value="MFS"/>
    <property type="match status" value="1"/>
</dbReference>
<dbReference type="InterPro" id="IPR020846">
    <property type="entry name" value="MFS_dom"/>
</dbReference>
<evidence type="ECO:0000313" key="10">
    <source>
        <dbReference type="EMBL" id="BCT77841.1"/>
    </source>
</evidence>
<feature type="transmembrane region" description="Helical" evidence="8">
    <location>
        <begin position="346"/>
        <end position="366"/>
    </location>
</feature>
<feature type="transmembrane region" description="Helical" evidence="8">
    <location>
        <begin position="283"/>
        <end position="303"/>
    </location>
</feature>
<organism evidence="10 11">
    <name type="scientific">Sinomonas cyclohexanicum</name>
    <name type="common">Corynebacterium cyclohexanicum</name>
    <dbReference type="NCBI Taxonomy" id="322009"/>
    <lineage>
        <taxon>Bacteria</taxon>
        <taxon>Bacillati</taxon>
        <taxon>Actinomycetota</taxon>
        <taxon>Actinomycetes</taxon>
        <taxon>Micrococcales</taxon>
        <taxon>Micrococcaceae</taxon>
        <taxon>Sinomonas</taxon>
    </lineage>
</organism>
<dbReference type="PANTHER" id="PTHR23502:SF132">
    <property type="entry name" value="POLYAMINE TRANSPORTER 2-RELATED"/>
    <property type="match status" value="1"/>
</dbReference>
<evidence type="ECO:0000256" key="1">
    <source>
        <dbReference type="ARBA" id="ARBA00004651"/>
    </source>
</evidence>
<name>A0ABN6FLX0_SINCY</name>
<keyword evidence="6 8" id="KW-1133">Transmembrane helix</keyword>
<feature type="transmembrane region" description="Helical" evidence="8">
    <location>
        <begin position="217"/>
        <end position="235"/>
    </location>
</feature>
<feature type="transmembrane region" description="Helical" evidence="8">
    <location>
        <begin position="372"/>
        <end position="392"/>
    </location>
</feature>
<dbReference type="InterPro" id="IPR004812">
    <property type="entry name" value="Efflux_drug-R_Bcr/CmlA"/>
</dbReference>
<evidence type="ECO:0000256" key="6">
    <source>
        <dbReference type="ARBA" id="ARBA00022989"/>
    </source>
</evidence>